<dbReference type="Pfam" id="PF13439">
    <property type="entry name" value="Glyco_transf_4"/>
    <property type="match status" value="1"/>
</dbReference>
<dbReference type="Gene3D" id="3.40.50.2000">
    <property type="entry name" value="Glycogen Phosphorylase B"/>
    <property type="match status" value="2"/>
</dbReference>
<feature type="domain" description="Glycosyltransferase subfamily 4-like N-terminal" evidence="5">
    <location>
        <begin position="191"/>
        <end position="309"/>
    </location>
</feature>
<dbReference type="InterPro" id="IPR028098">
    <property type="entry name" value="Glyco_trans_4-like_N"/>
</dbReference>
<dbReference type="EMBL" id="CAJVAX010000012">
    <property type="protein sequence ID" value="CAG7627153.1"/>
    <property type="molecule type" value="Genomic_DNA"/>
</dbReference>
<keyword evidence="7" id="KW-1185">Reference proteome</keyword>
<protein>
    <recommendedName>
        <fullName evidence="1">D-inositol 3-phosphate glycosyltransferase</fullName>
    </recommendedName>
</protein>
<dbReference type="AlphaFoldDB" id="A0A9W4E9C3"/>
<organism evidence="6 7">
    <name type="scientific">Actinacidiphila bryophytorum</name>
    <dbReference type="NCBI Taxonomy" id="1436133"/>
    <lineage>
        <taxon>Bacteria</taxon>
        <taxon>Bacillati</taxon>
        <taxon>Actinomycetota</taxon>
        <taxon>Actinomycetes</taxon>
        <taxon>Kitasatosporales</taxon>
        <taxon>Streptomycetaceae</taxon>
        <taxon>Actinacidiphila</taxon>
    </lineage>
</organism>
<evidence type="ECO:0000256" key="1">
    <source>
        <dbReference type="ARBA" id="ARBA00021292"/>
    </source>
</evidence>
<comment type="caution">
    <text evidence="6">The sequence shown here is derived from an EMBL/GenBank/DDBJ whole genome shotgun (WGS) entry which is preliminary data.</text>
</comment>
<accession>A0A9W4E9C3</accession>
<evidence type="ECO:0000259" key="5">
    <source>
        <dbReference type="Pfam" id="PF13439"/>
    </source>
</evidence>
<dbReference type="InterPro" id="IPR001296">
    <property type="entry name" value="Glyco_trans_1"/>
</dbReference>
<reference evidence="6" key="1">
    <citation type="submission" date="2021-06" db="EMBL/GenBank/DDBJ databases">
        <authorList>
            <person name="Arsene-Ploetze F."/>
        </authorList>
    </citation>
    <scope>NUCLEOTIDE SEQUENCE</scope>
    <source>
        <strain evidence="6">SBRY1</strain>
    </source>
</reference>
<sequence>MDAESGSEARERRGRVVMLVDNGVNGDSRVQKQARSMADAGWEVTLLGRAPEGRVASWRLGEADVRLIAMDAFLDMNPMYFRRAWLRKPFAYPPYHVSRHRTSQVAAWHASLRERRARLAVAGRTGGSKMRIAAAKAYLLLPRTGAFVAKRWVDFRRGQTEAMQRARRSQNTRLDRLVAKVQKALRGDRAWRRLEPGLWDFELAYGPQIDRLKPDLIHANDFRMLSVGARAMMRARARGRDVKLVWDAHEFLPGIKPWKDTARWHPACVAMEREYAPYADAVVTVSETLAEMLQNDHKLPARPTVVLNAPDAEIDPELAAEPVPDLRELCGISADEPLIVYSGAAAPQRGLGIMVEALPQLDGVHSAFVVLRPESAYVRSLVARAEELGVADRVHVLPYVPHYQVTRFLAAADAGVIPIHHFLNHEIALITKFMEYSHARLPLVVSDVKTMGGVTEATGQGEVFRAEDLADFVRAVKSVLTDPDRYRSVYDKPGLLDEWTWEAQAAILDGLYSTLLGRPRTAEEAAAPAVPAVTGAQA</sequence>
<keyword evidence="3" id="KW-0808">Transferase</keyword>
<keyword evidence="2" id="KW-0328">Glycosyltransferase</keyword>
<gene>
    <name evidence="6" type="ORF">SBRY_20336</name>
</gene>
<dbReference type="Pfam" id="PF00534">
    <property type="entry name" value="Glycos_transf_1"/>
    <property type="match status" value="1"/>
</dbReference>
<dbReference type="Proteomes" id="UP001153328">
    <property type="component" value="Unassembled WGS sequence"/>
</dbReference>
<dbReference type="PANTHER" id="PTHR12526:SF600">
    <property type="entry name" value="GLYCOSYL TRANSFERASE GROUP 1"/>
    <property type="match status" value="1"/>
</dbReference>
<evidence type="ECO:0000256" key="3">
    <source>
        <dbReference type="ARBA" id="ARBA00022679"/>
    </source>
</evidence>
<name>A0A9W4E9C3_9ACTN</name>
<feature type="domain" description="Glycosyl transferase family 1" evidence="4">
    <location>
        <begin position="332"/>
        <end position="488"/>
    </location>
</feature>
<dbReference type="SUPFAM" id="SSF53756">
    <property type="entry name" value="UDP-Glycosyltransferase/glycogen phosphorylase"/>
    <property type="match status" value="1"/>
</dbReference>
<dbReference type="GO" id="GO:0016757">
    <property type="term" value="F:glycosyltransferase activity"/>
    <property type="evidence" value="ECO:0007669"/>
    <property type="project" value="UniProtKB-KW"/>
</dbReference>
<evidence type="ECO:0000313" key="7">
    <source>
        <dbReference type="Proteomes" id="UP001153328"/>
    </source>
</evidence>
<proteinExistence type="predicted"/>
<dbReference type="CDD" id="cd03801">
    <property type="entry name" value="GT4_PimA-like"/>
    <property type="match status" value="1"/>
</dbReference>
<evidence type="ECO:0000259" key="4">
    <source>
        <dbReference type="Pfam" id="PF00534"/>
    </source>
</evidence>
<evidence type="ECO:0000313" key="6">
    <source>
        <dbReference type="EMBL" id="CAG7627153.1"/>
    </source>
</evidence>
<dbReference type="PANTHER" id="PTHR12526">
    <property type="entry name" value="GLYCOSYLTRANSFERASE"/>
    <property type="match status" value="1"/>
</dbReference>
<evidence type="ECO:0000256" key="2">
    <source>
        <dbReference type="ARBA" id="ARBA00022676"/>
    </source>
</evidence>
<dbReference type="RefSeq" id="WP_240164883.1">
    <property type="nucleotide sequence ID" value="NZ_CAJVAX010000012.1"/>
</dbReference>